<evidence type="ECO:0000313" key="4">
    <source>
        <dbReference type="EMBL" id="MBB4884457.1"/>
    </source>
</evidence>
<dbReference type="EMBL" id="JACHJG010000001">
    <property type="protein sequence ID" value="MBB4884457.1"/>
    <property type="molecule type" value="Genomic_DNA"/>
</dbReference>
<evidence type="ECO:0000256" key="2">
    <source>
        <dbReference type="SAM" id="MobiDB-lite"/>
    </source>
</evidence>
<dbReference type="PANTHER" id="PTHR32097:SF4">
    <property type="entry name" value="GENERAL STRESS PROTEIN 16U"/>
    <property type="match status" value="1"/>
</dbReference>
<name>A0A7W7L6C3_STRNE</name>
<dbReference type="InterPro" id="IPR003325">
    <property type="entry name" value="TerD"/>
</dbReference>
<reference evidence="4 5" key="1">
    <citation type="submission" date="2020-08" db="EMBL/GenBank/DDBJ databases">
        <title>Genomic Encyclopedia of Type Strains, Phase III (KMG-III): the genomes of soil and plant-associated and newly described type strains.</title>
        <authorList>
            <person name="Whitman W."/>
        </authorList>
    </citation>
    <scope>NUCLEOTIDE SEQUENCE [LARGE SCALE GENOMIC DNA]</scope>
    <source>
        <strain evidence="4 5">CECT 3265</strain>
    </source>
</reference>
<keyword evidence="5" id="KW-1185">Reference proteome</keyword>
<protein>
    <submittedName>
        <fullName evidence="4">Stress response protein SCP2</fullName>
    </submittedName>
</protein>
<feature type="compositionally biased region" description="Low complexity" evidence="2">
    <location>
        <begin position="318"/>
        <end position="336"/>
    </location>
</feature>
<dbReference type="RefSeq" id="WP_184730109.1">
    <property type="nucleotide sequence ID" value="NZ_BMRW01000001.1"/>
</dbReference>
<dbReference type="Proteomes" id="UP000556436">
    <property type="component" value="Unassembled WGS sequence"/>
</dbReference>
<evidence type="ECO:0000313" key="5">
    <source>
        <dbReference type="Proteomes" id="UP000556436"/>
    </source>
</evidence>
<dbReference type="Pfam" id="PF02342">
    <property type="entry name" value="TerD"/>
    <property type="match status" value="1"/>
</dbReference>
<evidence type="ECO:0000256" key="1">
    <source>
        <dbReference type="ARBA" id="ARBA00008775"/>
    </source>
</evidence>
<dbReference type="InterPro" id="IPR051324">
    <property type="entry name" value="Stress/Tellurium_Resist"/>
</dbReference>
<feature type="domain" description="TerD" evidence="3">
    <location>
        <begin position="1"/>
        <end position="180"/>
    </location>
</feature>
<feature type="compositionally biased region" description="Pro residues" evidence="2">
    <location>
        <begin position="301"/>
        <end position="317"/>
    </location>
</feature>
<sequence length="358" mass="37164">MTHAMLKGSNIPLEARTVRAVLRWTPGPGVPDVDASALLLGDEGRVRSDEDFVFYNQPRHPSGLVRHLPKKRLVEGLTDSIEADLAMLDDSVHRVVLAASADGGSFGQVRDLRVLLYDTAGGTQTSQPSGDPVAVFEVQPETGDETAMLCGELYRRGEGWKFRALGQGYASGLVGLATEYGISVDESEGAEGVAAPESAAAPTASRAATGPEGAQGPATDDTDATQAIIPAPASEPVAAPQPPATPPASTSAPGYGYPPPPTAPPSVPPSVPAAQPAYGYPQQPSAQAPGATGAPAYGYPQQPPAPVTPPPAQPPAQPSYGYPQQQPHQPSYGYPQARPVPDPAFRLPPQGPQFQQNR</sequence>
<feature type="compositionally biased region" description="Low complexity" evidence="2">
    <location>
        <begin position="272"/>
        <end position="300"/>
    </location>
</feature>
<dbReference type="AlphaFoldDB" id="A0A7W7L6C3"/>
<comment type="similarity">
    <text evidence="1">Belongs to the CAPAB/TerDEXZ family.</text>
</comment>
<comment type="caution">
    <text evidence="4">The sequence shown here is derived from an EMBL/GenBank/DDBJ whole genome shotgun (WGS) entry which is preliminary data.</text>
</comment>
<feature type="region of interest" description="Disordered" evidence="2">
    <location>
        <begin position="188"/>
        <end position="358"/>
    </location>
</feature>
<accession>A0A7W7L6C3</accession>
<feature type="compositionally biased region" description="Low complexity" evidence="2">
    <location>
        <begin position="190"/>
        <end position="211"/>
    </location>
</feature>
<organism evidence="4 5">
    <name type="scientific">Streptomyces netropsis</name>
    <name type="common">Streptoverticillium netropsis</name>
    <dbReference type="NCBI Taxonomy" id="55404"/>
    <lineage>
        <taxon>Bacteria</taxon>
        <taxon>Bacillati</taxon>
        <taxon>Actinomycetota</taxon>
        <taxon>Actinomycetes</taxon>
        <taxon>Kitasatosporales</taxon>
        <taxon>Streptomycetaceae</taxon>
        <taxon>Streptomyces</taxon>
    </lineage>
</organism>
<dbReference type="CDD" id="cd06974">
    <property type="entry name" value="TerD_like"/>
    <property type="match status" value="1"/>
</dbReference>
<proteinExistence type="inferred from homology"/>
<gene>
    <name evidence="4" type="ORF">FHS38_000466</name>
</gene>
<feature type="compositionally biased region" description="Pro residues" evidence="2">
    <location>
        <begin position="256"/>
        <end position="271"/>
    </location>
</feature>
<dbReference type="Gene3D" id="2.60.60.30">
    <property type="entry name" value="sav2460 like domains"/>
    <property type="match status" value="1"/>
</dbReference>
<dbReference type="PANTHER" id="PTHR32097">
    <property type="entry name" value="CAMP-BINDING PROTEIN 1-RELATED"/>
    <property type="match status" value="1"/>
</dbReference>
<evidence type="ECO:0000259" key="3">
    <source>
        <dbReference type="Pfam" id="PF02342"/>
    </source>
</evidence>